<sequence length="124" mass="14123">MASLGSAAARRSIQLNELVLNSGNAYIPRLTTWFQHESFLFDIMQLRSLQVRNVGHARAIPVVPLLQYVGASLKELHLQASQAYRPLEEDEYLDSDWNGCTVKQLIVELQLGHYNPLETSQWDQ</sequence>
<gene>
    <name evidence="1" type="ORF">BT96DRAFT_936239</name>
</gene>
<dbReference type="EMBL" id="ML769423">
    <property type="protein sequence ID" value="KAE9403589.1"/>
    <property type="molecule type" value="Genomic_DNA"/>
</dbReference>
<evidence type="ECO:0000313" key="1">
    <source>
        <dbReference type="EMBL" id="KAE9403589.1"/>
    </source>
</evidence>
<dbReference type="AlphaFoldDB" id="A0A6A4HYH2"/>
<accession>A0A6A4HYH2</accession>
<proteinExistence type="predicted"/>
<protein>
    <submittedName>
        <fullName evidence="1">Uncharacterized protein</fullName>
    </submittedName>
</protein>
<evidence type="ECO:0000313" key="2">
    <source>
        <dbReference type="Proteomes" id="UP000799118"/>
    </source>
</evidence>
<reference evidence="1" key="1">
    <citation type="journal article" date="2019" name="Environ. Microbiol.">
        <title>Fungal ecological strategies reflected in gene transcription - a case study of two litter decomposers.</title>
        <authorList>
            <person name="Barbi F."/>
            <person name="Kohler A."/>
            <person name="Barry K."/>
            <person name="Baskaran P."/>
            <person name="Daum C."/>
            <person name="Fauchery L."/>
            <person name="Ihrmark K."/>
            <person name="Kuo A."/>
            <person name="LaButti K."/>
            <person name="Lipzen A."/>
            <person name="Morin E."/>
            <person name="Grigoriev I.V."/>
            <person name="Henrissat B."/>
            <person name="Lindahl B."/>
            <person name="Martin F."/>
        </authorList>
    </citation>
    <scope>NUCLEOTIDE SEQUENCE</scope>
    <source>
        <strain evidence="1">JB14</strain>
    </source>
</reference>
<dbReference type="Proteomes" id="UP000799118">
    <property type="component" value="Unassembled WGS sequence"/>
</dbReference>
<keyword evidence="2" id="KW-1185">Reference proteome</keyword>
<name>A0A6A4HYH2_9AGAR</name>
<organism evidence="1 2">
    <name type="scientific">Gymnopus androsaceus JB14</name>
    <dbReference type="NCBI Taxonomy" id="1447944"/>
    <lineage>
        <taxon>Eukaryota</taxon>
        <taxon>Fungi</taxon>
        <taxon>Dikarya</taxon>
        <taxon>Basidiomycota</taxon>
        <taxon>Agaricomycotina</taxon>
        <taxon>Agaricomycetes</taxon>
        <taxon>Agaricomycetidae</taxon>
        <taxon>Agaricales</taxon>
        <taxon>Marasmiineae</taxon>
        <taxon>Omphalotaceae</taxon>
        <taxon>Gymnopus</taxon>
    </lineage>
</organism>